<dbReference type="STRING" id="1220188.A0A4S3J5Q9"/>
<evidence type="ECO:0000313" key="2">
    <source>
        <dbReference type="Proteomes" id="UP000308092"/>
    </source>
</evidence>
<sequence>MISVQEDEKFYVYSSDAGQSASNNKLILSPGIPIDKFVSSLKGKVVILKNQPKEPVYTPLDDSDLWKEWMGRFDTNATLNLMLDSNLKALQSFLFSFETPWGTLSFDSSSQYLQSAFEKGVADTIGPPGAAIDGTSPILYNGLVAPKSPYTPTVEALFTFVGLSDMIATLPPFVPQLEVSLDASNYVQGRNAMWFNPRLGYQTTIRLQFQLKDGKALEQLFQQALPGITISAPKVICKKILTEGQTVDGAVSIDQGSVSFQATCTVSAKSGNPLTALTAGIEFDEAGITLTLKLSKGILDALLQWLGELIGVKPDSVKGIFGGQGDRTFQGLNVQQVVFRLEKTADLNSYQLASARVDMEVAGDFGKIDGKKPVFLASYIWTREIGGLGNIRGELWNCEYIHYTSSRPDGANSTQAYDISKQRVLQPRYELWTDLVPFTKNPGTEINLETLIPGVQVDIPQNIPSKVSRALLVLSSNHVAFGATVVAVKNASPGQVPQPYLGELGLDVSYTRGKQEKEFLFQFEVMAGIQPGKGSSHPEDDATLIGDFTYTRVN</sequence>
<organism evidence="1 2">
    <name type="scientific">Aspergillus tanneri</name>
    <dbReference type="NCBI Taxonomy" id="1220188"/>
    <lineage>
        <taxon>Eukaryota</taxon>
        <taxon>Fungi</taxon>
        <taxon>Dikarya</taxon>
        <taxon>Ascomycota</taxon>
        <taxon>Pezizomycotina</taxon>
        <taxon>Eurotiomycetes</taxon>
        <taxon>Eurotiomycetidae</taxon>
        <taxon>Eurotiales</taxon>
        <taxon>Aspergillaceae</taxon>
        <taxon>Aspergillus</taxon>
        <taxon>Aspergillus subgen. Circumdati</taxon>
    </lineage>
</organism>
<proteinExistence type="predicted"/>
<dbReference type="Proteomes" id="UP000308092">
    <property type="component" value="Unassembled WGS sequence"/>
</dbReference>
<name>A0A4S3J5Q9_9EURO</name>
<evidence type="ECO:0000313" key="1">
    <source>
        <dbReference type="EMBL" id="THC90263.1"/>
    </source>
</evidence>
<comment type="caution">
    <text evidence="1">The sequence shown here is derived from an EMBL/GenBank/DDBJ whole genome shotgun (WGS) entry which is preliminary data.</text>
</comment>
<reference evidence="1 2" key="1">
    <citation type="submission" date="2019-03" db="EMBL/GenBank/DDBJ databases">
        <title>The genome sequence of a newly discovered highly antifungal drug resistant Aspergillus species, Aspergillus tanneri NIH 1004.</title>
        <authorList>
            <person name="Mounaud S."/>
            <person name="Singh I."/>
            <person name="Joardar V."/>
            <person name="Pakala S."/>
            <person name="Pakala S."/>
            <person name="Venepally P."/>
            <person name="Hoover J."/>
            <person name="Nierman W."/>
            <person name="Chung J."/>
            <person name="Losada L."/>
        </authorList>
    </citation>
    <scope>NUCLEOTIDE SEQUENCE [LARGE SCALE GENOMIC DNA]</scope>
    <source>
        <strain evidence="1 2">NIH1004</strain>
    </source>
</reference>
<accession>A0A4S3J5Q9</accession>
<gene>
    <name evidence="1" type="ORF">EYZ11_010271</name>
</gene>
<dbReference type="AlphaFoldDB" id="A0A4S3J5Q9"/>
<dbReference type="VEuPathDB" id="FungiDB:EYZ11_010271"/>
<dbReference type="EMBL" id="SOSA01000540">
    <property type="protein sequence ID" value="THC90263.1"/>
    <property type="molecule type" value="Genomic_DNA"/>
</dbReference>
<protein>
    <submittedName>
        <fullName evidence="1">Uncharacterized protein</fullName>
    </submittedName>
</protein>
<keyword evidence="2" id="KW-1185">Reference proteome</keyword>